<protein>
    <recommendedName>
        <fullName evidence="1">Pectinesterase inhibitor domain-containing protein</fullName>
    </recommendedName>
</protein>
<reference evidence="2 3" key="1">
    <citation type="journal article" date="2010" name="Nature">
        <title>Genome sequence of the palaeopolyploid soybean.</title>
        <authorList>
            <person name="Schmutz J."/>
            <person name="Cannon S.B."/>
            <person name="Schlueter J."/>
            <person name="Ma J."/>
            <person name="Mitros T."/>
            <person name="Nelson W."/>
            <person name="Hyten D.L."/>
            <person name="Song Q."/>
            <person name="Thelen J.J."/>
            <person name="Cheng J."/>
            <person name="Xu D."/>
            <person name="Hellsten U."/>
            <person name="May G.D."/>
            <person name="Yu Y."/>
            <person name="Sakurai T."/>
            <person name="Umezawa T."/>
            <person name="Bhattacharyya M.K."/>
            <person name="Sandhu D."/>
            <person name="Valliyodan B."/>
            <person name="Lindquist E."/>
            <person name="Peto M."/>
            <person name="Grant D."/>
            <person name="Shu S."/>
            <person name="Goodstein D."/>
            <person name="Barry K."/>
            <person name="Futrell-Griggs M."/>
            <person name="Abernathy B."/>
            <person name="Du J."/>
            <person name="Tian Z."/>
            <person name="Zhu L."/>
            <person name="Gill N."/>
            <person name="Joshi T."/>
            <person name="Libault M."/>
            <person name="Sethuraman A."/>
            <person name="Zhang X.-C."/>
            <person name="Shinozaki K."/>
            <person name="Nguyen H.T."/>
            <person name="Wing R.A."/>
            <person name="Cregan P."/>
            <person name="Specht J."/>
            <person name="Grimwood J."/>
            <person name="Rokhsar D."/>
            <person name="Stacey G."/>
            <person name="Shoemaker R.C."/>
            <person name="Jackson S.A."/>
        </authorList>
    </citation>
    <scope>NUCLEOTIDE SEQUENCE</scope>
    <source>
        <strain evidence="3">cv. Williams 82</strain>
        <tissue evidence="2">Callus</tissue>
    </source>
</reference>
<reference evidence="2" key="3">
    <citation type="submission" date="2018-07" db="EMBL/GenBank/DDBJ databases">
        <title>WGS assembly of Glycine max.</title>
        <authorList>
            <person name="Schmutz J."/>
            <person name="Cannon S."/>
            <person name="Schlueter J."/>
            <person name="Ma J."/>
            <person name="Mitros T."/>
            <person name="Nelson W."/>
            <person name="Hyten D."/>
            <person name="Song Q."/>
            <person name="Thelen J."/>
            <person name="Cheng J."/>
            <person name="Xu D."/>
            <person name="Hellsten U."/>
            <person name="May G."/>
            <person name="Yu Y."/>
            <person name="Sakurai T."/>
            <person name="Umezawa T."/>
            <person name="Bhattacharyya M."/>
            <person name="Sandhu D."/>
            <person name="Valliyodan B."/>
            <person name="Lindquist E."/>
            <person name="Peto M."/>
            <person name="Grant D."/>
            <person name="Shu S."/>
            <person name="Goodstein D."/>
            <person name="Barry K."/>
            <person name="Futrell-Griggs M."/>
            <person name="Abernathy B."/>
            <person name="Du J."/>
            <person name="Tian Z."/>
            <person name="Zhu L."/>
            <person name="Gill N."/>
            <person name="Joshi T."/>
            <person name="Libault M."/>
            <person name="Sethuraman A."/>
            <person name="Zhang X."/>
            <person name="Shinozaki K."/>
            <person name="Nguyen H."/>
            <person name="Wing R."/>
            <person name="Cregan P."/>
            <person name="Specht J."/>
            <person name="Grimwood J."/>
            <person name="Rokhsar D."/>
            <person name="Stacey G."/>
            <person name="Shoemaker R."/>
            <person name="Jackson S."/>
        </authorList>
    </citation>
    <scope>NUCLEOTIDE SEQUENCE</scope>
    <source>
        <tissue evidence="2">Callus</tissue>
    </source>
</reference>
<dbReference type="PaxDb" id="3847-GLYMA02G45620.1"/>
<organism evidence="2">
    <name type="scientific">Glycine max</name>
    <name type="common">Soybean</name>
    <name type="synonym">Glycine hispida</name>
    <dbReference type="NCBI Taxonomy" id="3847"/>
    <lineage>
        <taxon>Eukaryota</taxon>
        <taxon>Viridiplantae</taxon>
        <taxon>Streptophyta</taxon>
        <taxon>Embryophyta</taxon>
        <taxon>Tracheophyta</taxon>
        <taxon>Spermatophyta</taxon>
        <taxon>Magnoliopsida</taxon>
        <taxon>eudicotyledons</taxon>
        <taxon>Gunneridae</taxon>
        <taxon>Pentapetalae</taxon>
        <taxon>rosids</taxon>
        <taxon>fabids</taxon>
        <taxon>Fabales</taxon>
        <taxon>Fabaceae</taxon>
        <taxon>Papilionoideae</taxon>
        <taxon>50 kb inversion clade</taxon>
        <taxon>NPAAA clade</taxon>
        <taxon>indigoferoid/millettioid clade</taxon>
        <taxon>Phaseoleae</taxon>
        <taxon>Glycine</taxon>
        <taxon>Glycine subgen. Soja</taxon>
    </lineage>
</organism>
<dbReference type="Gramene" id="KRH73658">
    <property type="protein sequence ID" value="KRH73658"/>
    <property type="gene ID" value="GLYMA_02G286700"/>
</dbReference>
<dbReference type="Proteomes" id="UP000008827">
    <property type="component" value="Chromosome 2"/>
</dbReference>
<dbReference type="HOGENOM" id="CLU_1043568_0_0_1"/>
<accession>K7KBD4</accession>
<feature type="domain" description="Pectinesterase inhibitor" evidence="1">
    <location>
        <begin position="56"/>
        <end position="138"/>
    </location>
</feature>
<dbReference type="STRING" id="3847.K7KBD4"/>
<reference evidence="3" key="2">
    <citation type="submission" date="2018-02" db="UniProtKB">
        <authorList>
            <consortium name="EnsemblPlants"/>
        </authorList>
    </citation>
    <scope>IDENTIFICATION</scope>
    <source>
        <strain evidence="3">Williams 82</strain>
    </source>
</reference>
<proteinExistence type="predicted"/>
<evidence type="ECO:0000259" key="1">
    <source>
        <dbReference type="Pfam" id="PF04043"/>
    </source>
</evidence>
<dbReference type="EnsemblPlants" id="KRH73658">
    <property type="protein sequence ID" value="KRH73658"/>
    <property type="gene ID" value="GLYMA_02G286700"/>
</dbReference>
<evidence type="ECO:0000313" key="4">
    <source>
        <dbReference type="Proteomes" id="UP000008827"/>
    </source>
</evidence>
<evidence type="ECO:0000313" key="2">
    <source>
        <dbReference type="EMBL" id="KRH73658.1"/>
    </source>
</evidence>
<evidence type="ECO:0000313" key="3">
    <source>
        <dbReference type="EnsemblPlants" id="KRH73658"/>
    </source>
</evidence>
<dbReference type="SUPFAM" id="SSF101148">
    <property type="entry name" value="Plant invertase/pectin methylesterase inhibitor"/>
    <property type="match status" value="1"/>
</dbReference>
<dbReference type="AlphaFoldDB" id="K7KBD4"/>
<dbReference type="Pfam" id="PF04043">
    <property type="entry name" value="PMEI"/>
    <property type="match status" value="1"/>
</dbReference>
<keyword evidence="4" id="KW-1185">Reference proteome</keyword>
<dbReference type="GO" id="GO:0004857">
    <property type="term" value="F:enzyme inhibitor activity"/>
    <property type="evidence" value="ECO:0007669"/>
    <property type="project" value="InterPro"/>
</dbReference>
<dbReference type="InterPro" id="IPR006501">
    <property type="entry name" value="Pectinesterase_inhib_dom"/>
</dbReference>
<dbReference type="Gene3D" id="1.20.140.40">
    <property type="entry name" value="Invertase/pectin methylesterase inhibitor family protein"/>
    <property type="match status" value="1"/>
</dbReference>
<sequence length="267" mass="31385">MSLFDVYDENSWSILEEPKQKNFFFNRKKKPLGVAYGFSTTSLTNSPITGYHLTLLKRHLPRNEASALHHCLKIIDKTLNKLRETHHDLKLYLNMKTLYQHTDNLKTLISAVIMNQVMCLDGSSHDDTDKHVKETNLREKTRFKNASVRLRCGVNIYRKKKEFHFLRRKLKFHLKFFIQTHSHSLSKCTLKRRLYHYRVKPSTNSDNYSGYLVITSDINVLVLLGWKDSNQLPNLSPEVERTVVVARKIQKKRFNSTTKFSSFHCVN</sequence>
<dbReference type="InterPro" id="IPR035513">
    <property type="entry name" value="Invertase/methylesterase_inhib"/>
</dbReference>
<name>K7KBD4_SOYBN</name>
<dbReference type="InParanoid" id="K7KBD4"/>
<dbReference type="EMBL" id="CM000835">
    <property type="protein sequence ID" value="KRH73658.1"/>
    <property type="molecule type" value="Genomic_DNA"/>
</dbReference>
<gene>
    <name evidence="2" type="ORF">GLYMA_02G286700</name>
</gene>